<dbReference type="NCBIfam" id="TIGR00536">
    <property type="entry name" value="hemK_fam"/>
    <property type="match status" value="1"/>
</dbReference>
<evidence type="ECO:0000313" key="7">
    <source>
        <dbReference type="Proteomes" id="UP000241769"/>
    </source>
</evidence>
<proteinExistence type="predicted"/>
<organism evidence="6 7">
    <name type="scientific">Planoprotostelium fungivorum</name>
    <dbReference type="NCBI Taxonomy" id="1890364"/>
    <lineage>
        <taxon>Eukaryota</taxon>
        <taxon>Amoebozoa</taxon>
        <taxon>Evosea</taxon>
        <taxon>Variosea</taxon>
        <taxon>Cavosteliida</taxon>
        <taxon>Cavosteliaceae</taxon>
        <taxon>Planoprotostelium</taxon>
    </lineage>
</organism>
<dbReference type="InterPro" id="IPR025714">
    <property type="entry name" value="Methyltranfer_dom"/>
</dbReference>
<gene>
    <name evidence="6" type="ORF">PROFUN_11209</name>
</gene>
<keyword evidence="3" id="KW-0949">S-adenosyl-L-methionine</keyword>
<evidence type="ECO:0000256" key="2">
    <source>
        <dbReference type="ARBA" id="ARBA00022679"/>
    </source>
</evidence>
<comment type="caution">
    <text evidence="6">The sequence shown here is derived from an EMBL/GenBank/DDBJ whole genome shotgun (WGS) entry which is preliminary data.</text>
</comment>
<feature type="domain" description="Methyltransferase" evidence="5">
    <location>
        <begin position="419"/>
        <end position="554"/>
    </location>
</feature>
<evidence type="ECO:0000256" key="4">
    <source>
        <dbReference type="SAM" id="MobiDB-lite"/>
    </source>
</evidence>
<dbReference type="AlphaFoldDB" id="A0A2P6NAW7"/>
<dbReference type="EMBL" id="MDYQ01000130">
    <property type="protein sequence ID" value="PRP81095.1"/>
    <property type="molecule type" value="Genomic_DNA"/>
</dbReference>
<sequence length="589" mass="64327">MHMLTSISARSWAPSAAETSHQSKAVALISARLATLPITLHQISATSRLMSSTSRSQMDDITQTVINKDGPLASETTIPSDVTSDGNAIISDHTDELVVKGEQTVPPSMDGIHLERFLLKLFRAEVQPKRSLPGRSERGHFLVNGNISKLNYKLKAGDTVCVMGIEERSLEKDEEADKTIGALRVLAEGNTFKAVSKDVGVSSMLIAREAKKMGLTLMNEVDRGASGIFIFAKDNAAFNSIRASLCITWTAVLAGKYEDEGHITTVEVDVKSSTDGNTVRKFFAEKGAHVIGLGGKFTAQALGGSSRGLLMAVTRARFIDPDQTNGTEVDVRIPEPYKFETTRNREQKFFDDKERQWLAEIAAANVESDAMDTETPAGYITGQKEFCGRTFSIGRGVLIPRTSTGTLVTTTRQLPLPENPRILDLGTGSGCILVSLLCDLKGSTGVGVDMNEKAIEYSNKNGILHDVQERVEWICGDMRGVTQTSAGGPFDVIVSNPPYISESLARKILDKRVLEHEPREALIAGDDGCEFYQIIKEVVEKEKLLKENGYIVLEVGTEGKDRVKTMFDGWKVDAHKDGQGLVRCLVMRK</sequence>
<dbReference type="Proteomes" id="UP000241769">
    <property type="component" value="Unassembled WGS sequence"/>
</dbReference>
<keyword evidence="1 6" id="KW-0489">Methyltransferase</keyword>
<dbReference type="SUPFAM" id="SSF53335">
    <property type="entry name" value="S-adenosyl-L-methionine-dependent methyltransferases"/>
    <property type="match status" value="1"/>
</dbReference>
<dbReference type="InterPro" id="IPR050320">
    <property type="entry name" value="N5-glutamine_MTase"/>
</dbReference>
<protein>
    <submittedName>
        <fullName evidence="6">Protein-(Glutamine-N5) methyltransferase</fullName>
    </submittedName>
</protein>
<dbReference type="InParanoid" id="A0A2P6NAW7"/>
<dbReference type="GO" id="GO:0003676">
    <property type="term" value="F:nucleic acid binding"/>
    <property type="evidence" value="ECO:0007669"/>
    <property type="project" value="InterPro"/>
</dbReference>
<dbReference type="InterPro" id="IPR004556">
    <property type="entry name" value="HemK-like"/>
</dbReference>
<dbReference type="STRING" id="1890364.A0A2P6NAW7"/>
<dbReference type="OrthoDB" id="269872at2759"/>
<dbReference type="InterPro" id="IPR002052">
    <property type="entry name" value="DNA_methylase_N6_adenine_CS"/>
</dbReference>
<dbReference type="GO" id="GO:0032259">
    <property type="term" value="P:methylation"/>
    <property type="evidence" value="ECO:0007669"/>
    <property type="project" value="UniProtKB-KW"/>
</dbReference>
<dbReference type="Pfam" id="PF13847">
    <property type="entry name" value="Methyltransf_31"/>
    <property type="match status" value="1"/>
</dbReference>
<name>A0A2P6NAW7_9EUKA</name>
<dbReference type="InterPro" id="IPR029063">
    <property type="entry name" value="SAM-dependent_MTases_sf"/>
</dbReference>
<evidence type="ECO:0000259" key="5">
    <source>
        <dbReference type="Pfam" id="PF13847"/>
    </source>
</evidence>
<evidence type="ECO:0000256" key="3">
    <source>
        <dbReference type="ARBA" id="ARBA00022691"/>
    </source>
</evidence>
<evidence type="ECO:0000256" key="1">
    <source>
        <dbReference type="ARBA" id="ARBA00022603"/>
    </source>
</evidence>
<dbReference type="PANTHER" id="PTHR18895:SF74">
    <property type="entry name" value="MTRF1L RELEASE FACTOR GLUTAMINE METHYLTRANSFERASE"/>
    <property type="match status" value="1"/>
</dbReference>
<feature type="compositionally biased region" description="Polar residues" evidence="4">
    <location>
        <begin position="74"/>
        <end position="85"/>
    </location>
</feature>
<evidence type="ECO:0000313" key="6">
    <source>
        <dbReference type="EMBL" id="PRP81095.1"/>
    </source>
</evidence>
<dbReference type="CDD" id="cd02440">
    <property type="entry name" value="AdoMet_MTases"/>
    <property type="match status" value="1"/>
</dbReference>
<feature type="region of interest" description="Disordered" evidence="4">
    <location>
        <begin position="65"/>
        <end position="85"/>
    </location>
</feature>
<dbReference type="GO" id="GO:0008276">
    <property type="term" value="F:protein methyltransferase activity"/>
    <property type="evidence" value="ECO:0007669"/>
    <property type="project" value="InterPro"/>
</dbReference>
<dbReference type="PANTHER" id="PTHR18895">
    <property type="entry name" value="HEMK METHYLTRANSFERASE"/>
    <property type="match status" value="1"/>
</dbReference>
<reference evidence="6 7" key="1">
    <citation type="journal article" date="2018" name="Genome Biol. Evol.">
        <title>Multiple Roots of Fruiting Body Formation in Amoebozoa.</title>
        <authorList>
            <person name="Hillmann F."/>
            <person name="Forbes G."/>
            <person name="Novohradska S."/>
            <person name="Ferling I."/>
            <person name="Riege K."/>
            <person name="Groth M."/>
            <person name="Westermann M."/>
            <person name="Marz M."/>
            <person name="Spaller T."/>
            <person name="Winckler T."/>
            <person name="Schaap P."/>
            <person name="Glockner G."/>
        </authorList>
    </citation>
    <scope>NUCLEOTIDE SEQUENCE [LARGE SCALE GENOMIC DNA]</scope>
    <source>
        <strain evidence="6 7">Jena</strain>
    </source>
</reference>
<keyword evidence="2 6" id="KW-0808">Transferase</keyword>
<dbReference type="PROSITE" id="PS00092">
    <property type="entry name" value="N6_MTASE"/>
    <property type="match status" value="1"/>
</dbReference>
<accession>A0A2P6NAW7</accession>
<keyword evidence="7" id="KW-1185">Reference proteome</keyword>
<dbReference type="Gene3D" id="3.40.50.150">
    <property type="entry name" value="Vaccinia Virus protein VP39"/>
    <property type="match status" value="1"/>
</dbReference>